<dbReference type="EMBL" id="OY882876">
    <property type="protein sequence ID" value="CAK6440316.1"/>
    <property type="molecule type" value="Genomic_DNA"/>
</dbReference>
<evidence type="ECO:0000256" key="1">
    <source>
        <dbReference type="SAM" id="Phobius"/>
    </source>
</evidence>
<dbReference type="Proteomes" id="UP001314169">
    <property type="component" value="Chromosome 19"/>
</dbReference>
<gene>
    <name evidence="2" type="ORF">MPIPNATIZW_LOCUS8622</name>
</gene>
<feature type="transmembrane region" description="Helical" evidence="1">
    <location>
        <begin position="35"/>
        <end position="59"/>
    </location>
</feature>
<accession>A0ABN9ZPV7</accession>
<name>A0ABN9ZPV7_PIPNA</name>
<proteinExistence type="predicted"/>
<keyword evidence="1" id="KW-0472">Membrane</keyword>
<keyword evidence="3" id="KW-1185">Reference proteome</keyword>
<reference evidence="2" key="1">
    <citation type="submission" date="2023-12" db="EMBL/GenBank/DDBJ databases">
        <authorList>
            <person name="Brown T."/>
        </authorList>
    </citation>
    <scope>NUCLEOTIDE SEQUENCE</scope>
</reference>
<sequence>MGLELSGSFALGNMGWAKCNDFFYNSERLPNEMSWLYFGQLKGGIFFFFYVPYLFLFLIDLRKAEVYAGLIKGEKADLIPVFSFLNQLCRGILSLSSQENFKGWVRYYIYNFVISKIKALSTMLCIVGAQ</sequence>
<protein>
    <submittedName>
        <fullName evidence="2">Uncharacterized protein</fullName>
    </submittedName>
</protein>
<evidence type="ECO:0000313" key="2">
    <source>
        <dbReference type="EMBL" id="CAK6440316.1"/>
    </source>
</evidence>
<evidence type="ECO:0000313" key="3">
    <source>
        <dbReference type="Proteomes" id="UP001314169"/>
    </source>
</evidence>
<keyword evidence="1" id="KW-1133">Transmembrane helix</keyword>
<organism evidence="2 3">
    <name type="scientific">Pipistrellus nathusii</name>
    <name type="common">Nathusius' pipistrelle</name>
    <dbReference type="NCBI Taxonomy" id="59473"/>
    <lineage>
        <taxon>Eukaryota</taxon>
        <taxon>Metazoa</taxon>
        <taxon>Chordata</taxon>
        <taxon>Craniata</taxon>
        <taxon>Vertebrata</taxon>
        <taxon>Euteleostomi</taxon>
        <taxon>Mammalia</taxon>
        <taxon>Eutheria</taxon>
        <taxon>Laurasiatheria</taxon>
        <taxon>Chiroptera</taxon>
        <taxon>Yangochiroptera</taxon>
        <taxon>Vespertilionidae</taxon>
        <taxon>Pipistrellus</taxon>
    </lineage>
</organism>
<keyword evidence="1" id="KW-0812">Transmembrane</keyword>